<comment type="caution">
    <text evidence="1">The sequence shown here is derived from an EMBL/GenBank/DDBJ whole genome shotgun (WGS) entry which is preliminary data.</text>
</comment>
<dbReference type="SUPFAM" id="SSF54285">
    <property type="entry name" value="MoaD/ThiS"/>
    <property type="match status" value="1"/>
</dbReference>
<dbReference type="PANTHER" id="PTHR34472">
    <property type="entry name" value="SULFUR CARRIER PROTEIN THIS"/>
    <property type="match status" value="1"/>
</dbReference>
<organism evidence="1 2">
    <name type="scientific">Geodia barretti</name>
    <name type="common">Barrett's horny sponge</name>
    <dbReference type="NCBI Taxonomy" id="519541"/>
    <lineage>
        <taxon>Eukaryota</taxon>
        <taxon>Metazoa</taxon>
        <taxon>Porifera</taxon>
        <taxon>Demospongiae</taxon>
        <taxon>Heteroscleromorpha</taxon>
        <taxon>Tetractinellida</taxon>
        <taxon>Astrophorina</taxon>
        <taxon>Geodiidae</taxon>
        <taxon>Geodia</taxon>
    </lineage>
</organism>
<dbReference type="PANTHER" id="PTHR34472:SF1">
    <property type="entry name" value="SULFUR CARRIER PROTEIN THIS"/>
    <property type="match status" value="1"/>
</dbReference>
<dbReference type="EMBL" id="CASHTH010000691">
    <property type="protein sequence ID" value="CAI8006510.1"/>
    <property type="molecule type" value="Genomic_DNA"/>
</dbReference>
<sequence>MINLMVNGKTREVEESTNLEAYLTAFGLDLKFVAVGYNGEVIKKESFAEVVLQNGDSLEIVRPVGGG</sequence>
<dbReference type="InterPro" id="IPR012675">
    <property type="entry name" value="Beta-grasp_dom_sf"/>
</dbReference>
<reference evidence="1" key="1">
    <citation type="submission" date="2023-03" db="EMBL/GenBank/DDBJ databases">
        <authorList>
            <person name="Steffen K."/>
            <person name="Cardenas P."/>
        </authorList>
    </citation>
    <scope>NUCLEOTIDE SEQUENCE</scope>
</reference>
<keyword evidence="2" id="KW-1185">Reference proteome</keyword>
<dbReference type="CDD" id="cd00565">
    <property type="entry name" value="Ubl_ThiS"/>
    <property type="match status" value="1"/>
</dbReference>
<dbReference type="InterPro" id="IPR010035">
    <property type="entry name" value="Thi_S"/>
</dbReference>
<name>A0AA35R818_GEOBA</name>
<dbReference type="AlphaFoldDB" id="A0AA35R818"/>
<gene>
    <name evidence="1" type="ORF">GBAR_LOCUS4752</name>
</gene>
<dbReference type="NCBIfam" id="TIGR01683">
    <property type="entry name" value="thiS"/>
    <property type="match status" value="1"/>
</dbReference>
<dbReference type="InterPro" id="IPR016155">
    <property type="entry name" value="Mopterin_synth/thiamin_S_b"/>
</dbReference>
<dbReference type="Gene3D" id="3.10.20.30">
    <property type="match status" value="1"/>
</dbReference>
<accession>A0AA35R818</accession>
<proteinExistence type="predicted"/>
<dbReference type="InterPro" id="IPR003749">
    <property type="entry name" value="ThiS/MoaD-like"/>
</dbReference>
<evidence type="ECO:0000313" key="1">
    <source>
        <dbReference type="EMBL" id="CAI8006510.1"/>
    </source>
</evidence>
<evidence type="ECO:0000313" key="2">
    <source>
        <dbReference type="Proteomes" id="UP001174909"/>
    </source>
</evidence>
<dbReference type="Pfam" id="PF02597">
    <property type="entry name" value="ThiS"/>
    <property type="match status" value="1"/>
</dbReference>
<protein>
    <submittedName>
        <fullName evidence="1">Thiazole synthase</fullName>
    </submittedName>
</protein>
<dbReference type="Proteomes" id="UP001174909">
    <property type="component" value="Unassembled WGS sequence"/>
</dbReference>